<evidence type="ECO:0000256" key="3">
    <source>
        <dbReference type="ARBA" id="ARBA00022989"/>
    </source>
</evidence>
<evidence type="ECO:0000313" key="7">
    <source>
        <dbReference type="EMBL" id="SDM66205.1"/>
    </source>
</evidence>
<evidence type="ECO:0000256" key="4">
    <source>
        <dbReference type="ARBA" id="ARBA00023136"/>
    </source>
</evidence>
<reference evidence="7 8" key="1">
    <citation type="submission" date="2016-10" db="EMBL/GenBank/DDBJ databases">
        <authorList>
            <person name="de Groot N.N."/>
        </authorList>
    </citation>
    <scope>NUCLEOTIDE SEQUENCE [LARGE SCALE GENOMIC DNA]</scope>
    <source>
        <strain evidence="7 8">CGMCC 1.5012</strain>
    </source>
</reference>
<dbReference type="NCBIfam" id="TIGR02228">
    <property type="entry name" value="sigpep_I_arch"/>
    <property type="match status" value="1"/>
</dbReference>
<evidence type="ECO:0000256" key="2">
    <source>
        <dbReference type="ARBA" id="ARBA00022692"/>
    </source>
</evidence>
<dbReference type="Proteomes" id="UP000199182">
    <property type="component" value="Unassembled WGS sequence"/>
</dbReference>
<dbReference type="GO" id="GO:0006465">
    <property type="term" value="P:signal peptide processing"/>
    <property type="evidence" value="ECO:0007669"/>
    <property type="project" value="UniProtKB-UniRule"/>
</dbReference>
<dbReference type="SUPFAM" id="SSF51306">
    <property type="entry name" value="LexA/Signal peptidase"/>
    <property type="match status" value="1"/>
</dbReference>
<dbReference type="RefSeq" id="WP_162840277.1">
    <property type="nucleotide sequence ID" value="NZ_FNID01000003.1"/>
</dbReference>
<evidence type="ECO:0000256" key="1">
    <source>
        <dbReference type="ARBA" id="ARBA00004370"/>
    </source>
</evidence>
<dbReference type="EC" id="3.4.21.89" evidence="5"/>
<keyword evidence="4 6" id="KW-0472">Membrane</keyword>
<dbReference type="InterPro" id="IPR019533">
    <property type="entry name" value="Peptidase_S26"/>
</dbReference>
<accession>A0A1G9V2X4</accession>
<protein>
    <recommendedName>
        <fullName evidence="5">Signal peptidase I</fullName>
        <ecNumber evidence="5">3.4.21.89</ecNumber>
    </recommendedName>
</protein>
<evidence type="ECO:0000313" key="8">
    <source>
        <dbReference type="Proteomes" id="UP000199182"/>
    </source>
</evidence>
<dbReference type="GO" id="GO:0016020">
    <property type="term" value="C:membrane"/>
    <property type="evidence" value="ECO:0007669"/>
    <property type="project" value="UniProtKB-SubCell"/>
</dbReference>
<dbReference type="InterPro" id="IPR036286">
    <property type="entry name" value="LexA/Signal_pep-like_sf"/>
</dbReference>
<evidence type="ECO:0000256" key="5">
    <source>
        <dbReference type="NCBIfam" id="TIGR02228"/>
    </source>
</evidence>
<keyword evidence="3 6" id="KW-1133">Transmembrane helix</keyword>
<dbReference type="CDD" id="cd06530">
    <property type="entry name" value="S26_SPase_I"/>
    <property type="match status" value="1"/>
</dbReference>
<dbReference type="GO" id="GO:0009003">
    <property type="term" value="F:signal peptidase activity"/>
    <property type="evidence" value="ECO:0007669"/>
    <property type="project" value="UniProtKB-EC"/>
</dbReference>
<dbReference type="InterPro" id="IPR001733">
    <property type="entry name" value="Peptidase_S26B"/>
</dbReference>
<dbReference type="STRING" id="258515.SAMN05192585_10329"/>
<sequence>MRRICNLLAGVLIVIAFLPLGVLTLPQLAGYTPLSVLSGSMEPACPVGSVVFIRPTAPDAVKVNDIITFALENNARVTHRVTQILYNEQAFVTKGDANNTNDLSPVPFNRLVGKVQFSLPLLGYLAVFIKTGFGFAALSILFVLIILLWLIPGFQKGGTPSEPAAGKAADEPIV</sequence>
<keyword evidence="2 6" id="KW-0812">Transmembrane</keyword>
<name>A0A1G9V2X4_9FIRM</name>
<dbReference type="AlphaFoldDB" id="A0A1G9V2X4"/>
<comment type="subcellular location">
    <subcellularLocation>
        <location evidence="1">Membrane</location>
    </subcellularLocation>
</comment>
<organism evidence="7 8">
    <name type="scientific">Acetanaerobacterium elongatum</name>
    <dbReference type="NCBI Taxonomy" id="258515"/>
    <lineage>
        <taxon>Bacteria</taxon>
        <taxon>Bacillati</taxon>
        <taxon>Bacillota</taxon>
        <taxon>Clostridia</taxon>
        <taxon>Eubacteriales</taxon>
        <taxon>Oscillospiraceae</taxon>
        <taxon>Acetanaerobacterium</taxon>
    </lineage>
</organism>
<dbReference type="EMBL" id="FNID01000003">
    <property type="protein sequence ID" value="SDM66205.1"/>
    <property type="molecule type" value="Genomic_DNA"/>
</dbReference>
<dbReference type="GO" id="GO:0004252">
    <property type="term" value="F:serine-type endopeptidase activity"/>
    <property type="evidence" value="ECO:0007669"/>
    <property type="project" value="UniProtKB-UniRule"/>
</dbReference>
<feature type="transmembrane region" description="Helical" evidence="6">
    <location>
        <begin position="121"/>
        <end position="151"/>
    </location>
</feature>
<gene>
    <name evidence="7" type="ORF">SAMN05192585_10329</name>
</gene>
<keyword evidence="8" id="KW-1185">Reference proteome</keyword>
<evidence type="ECO:0000256" key="6">
    <source>
        <dbReference type="SAM" id="Phobius"/>
    </source>
</evidence>
<dbReference type="PANTHER" id="PTHR10806:SF6">
    <property type="entry name" value="SIGNAL PEPTIDASE COMPLEX CATALYTIC SUBUNIT SEC11"/>
    <property type="match status" value="1"/>
</dbReference>
<dbReference type="PANTHER" id="PTHR10806">
    <property type="entry name" value="SIGNAL PEPTIDASE COMPLEX CATALYTIC SUBUNIT SEC11"/>
    <property type="match status" value="1"/>
</dbReference>
<dbReference type="PRINTS" id="PR00728">
    <property type="entry name" value="SIGNALPTASE"/>
</dbReference>
<proteinExistence type="predicted"/>